<evidence type="ECO:0000313" key="2">
    <source>
        <dbReference type="EnsemblPlants" id="ORUFI01G10420.1"/>
    </source>
</evidence>
<feature type="region of interest" description="Disordered" evidence="1">
    <location>
        <begin position="1"/>
        <end position="37"/>
    </location>
</feature>
<keyword evidence="3" id="KW-1185">Reference proteome</keyword>
<reference evidence="2" key="2">
    <citation type="submission" date="2015-06" db="UniProtKB">
        <authorList>
            <consortium name="EnsemblPlants"/>
        </authorList>
    </citation>
    <scope>IDENTIFICATION</scope>
</reference>
<accession>A0A0E0MU09</accession>
<dbReference type="EnsemblPlants" id="ORUFI01G10420.1">
    <property type="protein sequence ID" value="ORUFI01G10420.1"/>
    <property type="gene ID" value="ORUFI01G10420"/>
</dbReference>
<dbReference type="AlphaFoldDB" id="A0A0E0MU09"/>
<proteinExistence type="predicted"/>
<dbReference type="Proteomes" id="UP000008022">
    <property type="component" value="Unassembled WGS sequence"/>
</dbReference>
<reference evidence="3" key="1">
    <citation type="submission" date="2013-06" db="EMBL/GenBank/DDBJ databases">
        <authorList>
            <person name="Zhao Q."/>
        </authorList>
    </citation>
    <scope>NUCLEOTIDE SEQUENCE</scope>
    <source>
        <strain evidence="3">cv. W1943</strain>
    </source>
</reference>
<organism evidence="2 3">
    <name type="scientific">Oryza rufipogon</name>
    <name type="common">Brownbeard rice</name>
    <name type="synonym">Asian wild rice</name>
    <dbReference type="NCBI Taxonomy" id="4529"/>
    <lineage>
        <taxon>Eukaryota</taxon>
        <taxon>Viridiplantae</taxon>
        <taxon>Streptophyta</taxon>
        <taxon>Embryophyta</taxon>
        <taxon>Tracheophyta</taxon>
        <taxon>Spermatophyta</taxon>
        <taxon>Magnoliopsida</taxon>
        <taxon>Liliopsida</taxon>
        <taxon>Poales</taxon>
        <taxon>Poaceae</taxon>
        <taxon>BOP clade</taxon>
        <taxon>Oryzoideae</taxon>
        <taxon>Oryzeae</taxon>
        <taxon>Oryzinae</taxon>
        <taxon>Oryza</taxon>
    </lineage>
</organism>
<feature type="compositionally biased region" description="Low complexity" evidence="1">
    <location>
        <begin position="1"/>
        <end position="13"/>
    </location>
</feature>
<name>A0A0E0MU09_ORYRU</name>
<dbReference type="HOGENOM" id="CLU_3351883_0_0_1"/>
<sequence length="37" mass="3924">MPPSSSSAALAPPTVGERWTRSPGASAWHNMSDEELL</sequence>
<evidence type="ECO:0000313" key="3">
    <source>
        <dbReference type="Proteomes" id="UP000008022"/>
    </source>
</evidence>
<dbReference type="Gramene" id="ORUFI01G10420.1">
    <property type="protein sequence ID" value="ORUFI01G10420.1"/>
    <property type="gene ID" value="ORUFI01G10420"/>
</dbReference>
<evidence type="ECO:0000256" key="1">
    <source>
        <dbReference type="SAM" id="MobiDB-lite"/>
    </source>
</evidence>
<protein>
    <submittedName>
        <fullName evidence="2">Uncharacterized protein</fullName>
    </submittedName>
</protein>